<accession>A0ABY7CXZ1</accession>
<dbReference type="InterPro" id="IPR036188">
    <property type="entry name" value="FAD/NAD-bd_sf"/>
</dbReference>
<evidence type="ECO:0000313" key="1">
    <source>
        <dbReference type="EMBL" id="WAQ88655.1"/>
    </source>
</evidence>
<dbReference type="GeneID" id="77801840"/>
<name>A0ABY7CXZ1_9BASI</name>
<sequence>MMQCKWLGEQVATPLLKLALHKQEAGNWGPNATLKFSEHGGTGAIWKAVSQYIPQDRFRFGRQLGSIDGQKRVPSFDNSFQVLYKNMISSVPLDLFCDLINQEKQVTAPSLNTSTNGTCQASSPPLPLDPSAWPTDYPHFWWW</sequence>
<dbReference type="EMBL" id="CP110430">
    <property type="protein sequence ID" value="WAQ88655.1"/>
    <property type="molecule type" value="Genomic_DNA"/>
</dbReference>
<dbReference type="RefSeq" id="XP_053024210.1">
    <property type="nucleotide sequence ID" value="XM_053160946.1"/>
</dbReference>
<proteinExistence type="predicted"/>
<dbReference type="Proteomes" id="UP001164743">
    <property type="component" value="Chromosome 10A"/>
</dbReference>
<protein>
    <submittedName>
        <fullName evidence="1">Uncharacterized protein</fullName>
    </submittedName>
</protein>
<dbReference type="Gene3D" id="3.50.50.60">
    <property type="entry name" value="FAD/NAD(P)-binding domain"/>
    <property type="match status" value="1"/>
</dbReference>
<organism evidence="1 2">
    <name type="scientific">Puccinia triticina</name>
    <dbReference type="NCBI Taxonomy" id="208348"/>
    <lineage>
        <taxon>Eukaryota</taxon>
        <taxon>Fungi</taxon>
        <taxon>Dikarya</taxon>
        <taxon>Basidiomycota</taxon>
        <taxon>Pucciniomycotina</taxon>
        <taxon>Pucciniomycetes</taxon>
        <taxon>Pucciniales</taxon>
        <taxon>Pucciniaceae</taxon>
        <taxon>Puccinia</taxon>
    </lineage>
</organism>
<gene>
    <name evidence="1" type="ORF">PtA15_10A74</name>
</gene>
<reference evidence="1" key="1">
    <citation type="submission" date="2022-10" db="EMBL/GenBank/DDBJ databases">
        <title>Puccinia triticina Genome sequencing and assembly.</title>
        <authorList>
            <person name="Li C."/>
        </authorList>
    </citation>
    <scope>NUCLEOTIDE SEQUENCE</scope>
    <source>
        <strain evidence="1">Pt15</strain>
    </source>
</reference>
<evidence type="ECO:0000313" key="2">
    <source>
        <dbReference type="Proteomes" id="UP001164743"/>
    </source>
</evidence>
<keyword evidence="2" id="KW-1185">Reference proteome</keyword>